<feature type="transmembrane region" description="Helical" evidence="1">
    <location>
        <begin position="77"/>
        <end position="99"/>
    </location>
</feature>
<comment type="caution">
    <text evidence="2">The sequence shown here is derived from an EMBL/GenBank/DDBJ whole genome shotgun (WGS) entry which is preliminary data.</text>
</comment>
<sequence length="100" mass="11901">MTIVLELLRIIFIMFLFVGAIVSMIHNLYSKIGVNSDYYLWMEFIATFLLFFVLYRNKLQFSGWYKGRGKEKLPKNIAKWLVICAILLWILPLFLSLFLK</sequence>
<keyword evidence="1" id="KW-0812">Transmembrane</keyword>
<gene>
    <name evidence="2" type="ORF">AN964_13605</name>
</gene>
<keyword evidence="3" id="KW-1185">Reference proteome</keyword>
<dbReference type="AlphaFoldDB" id="A0A0Q3WYK9"/>
<dbReference type="PATRIC" id="fig|157838.3.peg.3024"/>
<evidence type="ECO:0000313" key="3">
    <source>
        <dbReference type="Proteomes" id="UP000051888"/>
    </source>
</evidence>
<dbReference type="EMBL" id="LJJC01000004">
    <property type="protein sequence ID" value="KQL54428.1"/>
    <property type="molecule type" value="Genomic_DNA"/>
</dbReference>
<name>A0A0Q3WYK9_9BACI</name>
<reference evidence="2 3" key="1">
    <citation type="submission" date="2015-09" db="EMBL/GenBank/DDBJ databases">
        <title>Genome sequencing project for genomic taxonomy and phylogenomics of Bacillus-like bacteria.</title>
        <authorList>
            <person name="Liu B."/>
            <person name="Wang J."/>
            <person name="Zhu Y."/>
            <person name="Liu G."/>
            <person name="Chen Q."/>
            <person name="Chen Z."/>
            <person name="Lan J."/>
            <person name="Che J."/>
            <person name="Ge C."/>
            <person name="Shi H."/>
            <person name="Pan Z."/>
            <person name="Liu X."/>
        </authorList>
    </citation>
    <scope>NUCLEOTIDE SEQUENCE [LARGE SCALE GENOMIC DNA]</scope>
    <source>
        <strain evidence="2 3">LMG 18435</strain>
    </source>
</reference>
<keyword evidence="1" id="KW-0472">Membrane</keyword>
<dbReference type="Proteomes" id="UP000051888">
    <property type="component" value="Unassembled WGS sequence"/>
</dbReference>
<organism evidence="2 3">
    <name type="scientific">Heyndrickxia shackletonii</name>
    <dbReference type="NCBI Taxonomy" id="157838"/>
    <lineage>
        <taxon>Bacteria</taxon>
        <taxon>Bacillati</taxon>
        <taxon>Bacillota</taxon>
        <taxon>Bacilli</taxon>
        <taxon>Bacillales</taxon>
        <taxon>Bacillaceae</taxon>
        <taxon>Heyndrickxia</taxon>
    </lineage>
</organism>
<dbReference type="RefSeq" id="WP_055740198.1">
    <property type="nucleotide sequence ID" value="NZ_JAAIWL010000008.1"/>
</dbReference>
<accession>A0A0Q3WYK9</accession>
<dbReference type="OrthoDB" id="2428268at2"/>
<protein>
    <submittedName>
        <fullName evidence="2">Uncharacterized protein</fullName>
    </submittedName>
</protein>
<keyword evidence="1" id="KW-1133">Transmembrane helix</keyword>
<proteinExistence type="predicted"/>
<evidence type="ECO:0000313" key="2">
    <source>
        <dbReference type="EMBL" id="KQL54428.1"/>
    </source>
</evidence>
<feature type="transmembrane region" description="Helical" evidence="1">
    <location>
        <begin position="7"/>
        <end position="26"/>
    </location>
</feature>
<feature type="transmembrane region" description="Helical" evidence="1">
    <location>
        <begin position="38"/>
        <end position="56"/>
    </location>
</feature>
<evidence type="ECO:0000256" key="1">
    <source>
        <dbReference type="SAM" id="Phobius"/>
    </source>
</evidence>